<accession>A0A9Q9URU9</accession>
<gene>
    <name evidence="2" type="ORF">BAR24066_03994</name>
</gene>
<dbReference type="EMBL" id="CABVPX010000016">
    <property type="protein sequence ID" value="VWB84582.1"/>
    <property type="molecule type" value="Genomic_DNA"/>
</dbReference>
<proteinExistence type="predicted"/>
<evidence type="ECO:0000313" key="3">
    <source>
        <dbReference type="Proteomes" id="UP000494172"/>
    </source>
</evidence>
<sequence>MDDRHNATHHRDYHTKIDAFQFKCICTRQQNKKPSWQPSMSPSPTGETRLARFALGRARCHENDPRRCMQPSRNTHMDFLLLNDCDQDAGPDENPSSGAYVPDTGNDDKSPASSATANTGRNKTTWPDRHPGGTQRTAHDTRSCAPCPRISTAYALRQSGQRVRDTRMHRMVRPSFASRSLASSNAFHTCMQCCVPYILSTGFFRRDDAKSGSGHRKRNGVTCHGQQSSRPDIAPASLPILKEGVDVLEDRVESKKYRITDCPPHRGNPSIERLPRFAGTLETFTLT</sequence>
<feature type="compositionally biased region" description="Polar residues" evidence="1">
    <location>
        <begin position="111"/>
        <end position="125"/>
    </location>
</feature>
<organism evidence="2 3">
    <name type="scientific">Burkholderia arboris</name>
    <dbReference type="NCBI Taxonomy" id="488730"/>
    <lineage>
        <taxon>Bacteria</taxon>
        <taxon>Pseudomonadati</taxon>
        <taxon>Pseudomonadota</taxon>
        <taxon>Betaproteobacteria</taxon>
        <taxon>Burkholderiales</taxon>
        <taxon>Burkholderiaceae</taxon>
        <taxon>Burkholderia</taxon>
        <taxon>Burkholderia cepacia complex</taxon>
    </lineage>
</organism>
<name>A0A9Q9URU9_9BURK</name>
<feature type="region of interest" description="Disordered" evidence="1">
    <location>
        <begin position="83"/>
        <end position="144"/>
    </location>
</feature>
<dbReference type="AlphaFoldDB" id="A0A9Q9URU9"/>
<evidence type="ECO:0000256" key="1">
    <source>
        <dbReference type="SAM" id="MobiDB-lite"/>
    </source>
</evidence>
<feature type="region of interest" description="Disordered" evidence="1">
    <location>
        <begin position="210"/>
        <end position="234"/>
    </location>
</feature>
<evidence type="ECO:0000313" key="2">
    <source>
        <dbReference type="EMBL" id="VWB84582.1"/>
    </source>
</evidence>
<comment type="caution">
    <text evidence="2">The sequence shown here is derived from an EMBL/GenBank/DDBJ whole genome shotgun (WGS) entry which is preliminary data.</text>
</comment>
<protein>
    <submittedName>
        <fullName evidence="2">Uncharacterized protein</fullName>
    </submittedName>
</protein>
<feature type="compositionally biased region" description="Basic and acidic residues" evidence="1">
    <location>
        <begin position="126"/>
        <end position="142"/>
    </location>
</feature>
<dbReference type="Proteomes" id="UP000494172">
    <property type="component" value="Unassembled WGS sequence"/>
</dbReference>
<reference evidence="2 3" key="1">
    <citation type="submission" date="2019-09" db="EMBL/GenBank/DDBJ databases">
        <authorList>
            <person name="Depoorter E."/>
        </authorList>
    </citation>
    <scope>NUCLEOTIDE SEQUENCE [LARGE SCALE GENOMIC DNA]</scope>
    <source>
        <strain evidence="2">LMG 24066</strain>
    </source>
</reference>